<evidence type="ECO:0000256" key="10">
    <source>
        <dbReference type="ARBA" id="ARBA00023211"/>
    </source>
</evidence>
<keyword evidence="9" id="KW-0460">Magnesium</keyword>
<keyword evidence="7 13" id="KW-0547">Nucleotide-binding</keyword>
<comment type="subunit">
    <text evidence="3 14">Acetyl-CoA carboxylase is a heterohexamer of biotin carboxyl carrier protein, biotin carboxylase and the two subunits of carboxyl transferase in a 2:2 complex.</text>
</comment>
<dbReference type="InterPro" id="IPR004549">
    <property type="entry name" value="Acetyl_CoA_COase_biotin_COase"/>
</dbReference>
<evidence type="ECO:0000259" key="15">
    <source>
        <dbReference type="PROSITE" id="PS50975"/>
    </source>
</evidence>
<dbReference type="SUPFAM" id="SSF51246">
    <property type="entry name" value="Rudiment single hybrid motif"/>
    <property type="match status" value="1"/>
</dbReference>
<dbReference type="Proteomes" id="UP000188993">
    <property type="component" value="Chromosome"/>
</dbReference>
<evidence type="ECO:0000256" key="8">
    <source>
        <dbReference type="ARBA" id="ARBA00022840"/>
    </source>
</evidence>
<dbReference type="InterPro" id="IPR051602">
    <property type="entry name" value="ACC_Biotin_Carboxylase"/>
</dbReference>
<evidence type="ECO:0000256" key="3">
    <source>
        <dbReference type="ARBA" id="ARBA00011750"/>
    </source>
</evidence>
<sequence length="452" mass="49773">MLKKVLIANRGEIAVRIIRACHEIGIQTVAVYSEADREALHTQLADEAICIGGARATDSYLNMTSILSAAVVTGAQAIHPGFGFLSENSIFATMCEEMNITFIGPKAETIDLMGNKSNARSAMIEANVPVIPGSRGYVISAEEAEKEANKLGYPVILKAASGGGGKGMRRVTEASQLHTLFSQAKAESQAAFGDDRMYIEKIISPARHIEVQILGDEFGNVIHLGERDCSLQRNHQKVLEESPSTFISDKTRQAMGETAVRAAKFVDYRNAGTIEFLVDAEENFYFMEMNTRIQVEHPVTEMATGIDIVKEQLQIASNLPLSIKQKDVEITGHTIECRINAENPANGFRPSSGTVDYLFLPSGGNGLRVESAMYCGYEIPPFYDSMIAKVITKGQDRQEAIAKMKRALHELVIEGVETNIIFQKAILNDDNFVYGNYDTDYLQTSFLPKWQP</sequence>
<dbReference type="PANTHER" id="PTHR48095:SF2">
    <property type="entry name" value="BIOTIN CARBOXYLASE, CHLOROPLASTIC"/>
    <property type="match status" value="1"/>
</dbReference>
<dbReference type="STRING" id="708126.BW727_100888"/>
<dbReference type="InterPro" id="IPR005479">
    <property type="entry name" value="CPAse_ATP-bd"/>
</dbReference>
<dbReference type="GO" id="GO:2001295">
    <property type="term" value="P:malonyl-CoA biosynthetic process"/>
    <property type="evidence" value="ECO:0007669"/>
    <property type="project" value="UniProtKB-UniPathway"/>
</dbReference>
<dbReference type="Pfam" id="PF02785">
    <property type="entry name" value="Biotin_carb_C"/>
    <property type="match status" value="1"/>
</dbReference>
<dbReference type="SUPFAM" id="SSF52440">
    <property type="entry name" value="PreATP-grasp domain"/>
    <property type="match status" value="1"/>
</dbReference>
<keyword evidence="14" id="KW-0444">Lipid biosynthesis</keyword>
<reference evidence="17 18" key="1">
    <citation type="journal article" date="2014" name="Int. J. Syst. Evol. Microbiol.">
        <title>Jeotgalibaca dankookensis gen. nov., sp. nov., a member of the family Carnobacteriaceae, isolated from seujeot (Korean traditional food).</title>
        <authorList>
            <person name="Lee D.G."/>
            <person name="Trujillo M.E."/>
            <person name="Kang H."/>
            <person name="Ahn T.Y."/>
        </authorList>
    </citation>
    <scope>NUCLEOTIDE SEQUENCE [LARGE SCALE GENOMIC DNA]</scope>
    <source>
        <strain evidence="17 18">EX-07</strain>
    </source>
</reference>
<keyword evidence="14" id="KW-0443">Lipid metabolism</keyword>
<keyword evidence="18" id="KW-1185">Reference proteome</keyword>
<dbReference type="PROSITE" id="PS50975">
    <property type="entry name" value="ATP_GRASP"/>
    <property type="match status" value="1"/>
</dbReference>
<dbReference type="RefSeq" id="WP_062471720.1">
    <property type="nucleotide sequence ID" value="NZ_BBYN01000033.1"/>
</dbReference>
<evidence type="ECO:0000256" key="13">
    <source>
        <dbReference type="PROSITE-ProRule" id="PRU00409"/>
    </source>
</evidence>
<organism evidence="17 18">
    <name type="scientific">Jeotgalibaca dankookensis</name>
    <dbReference type="NCBI Taxonomy" id="708126"/>
    <lineage>
        <taxon>Bacteria</taxon>
        <taxon>Bacillati</taxon>
        <taxon>Bacillota</taxon>
        <taxon>Bacilli</taxon>
        <taxon>Lactobacillales</taxon>
        <taxon>Carnobacteriaceae</taxon>
        <taxon>Jeotgalibaca</taxon>
    </lineage>
</organism>
<accession>A0A1S6INZ9</accession>
<dbReference type="SUPFAM" id="SSF56059">
    <property type="entry name" value="Glutathione synthetase ATP-binding domain-like"/>
    <property type="match status" value="1"/>
</dbReference>
<dbReference type="FunFam" id="3.40.50.20:FF:000010">
    <property type="entry name" value="Propionyl-CoA carboxylase subunit alpha"/>
    <property type="match status" value="1"/>
</dbReference>
<dbReference type="OrthoDB" id="9807469at2"/>
<dbReference type="GO" id="GO:0005524">
    <property type="term" value="F:ATP binding"/>
    <property type="evidence" value="ECO:0007669"/>
    <property type="project" value="UniProtKB-UniRule"/>
</dbReference>
<dbReference type="NCBIfam" id="TIGR00514">
    <property type="entry name" value="accC"/>
    <property type="match status" value="1"/>
</dbReference>
<comment type="catalytic activity">
    <reaction evidence="12 14">
        <text>N(6)-biotinyl-L-lysyl-[protein] + hydrogencarbonate + ATP = N(6)-carboxybiotinyl-L-lysyl-[protein] + ADP + phosphate + H(+)</text>
        <dbReference type="Rhea" id="RHEA:13501"/>
        <dbReference type="Rhea" id="RHEA-COMP:10505"/>
        <dbReference type="Rhea" id="RHEA-COMP:10506"/>
        <dbReference type="ChEBI" id="CHEBI:15378"/>
        <dbReference type="ChEBI" id="CHEBI:17544"/>
        <dbReference type="ChEBI" id="CHEBI:30616"/>
        <dbReference type="ChEBI" id="CHEBI:43474"/>
        <dbReference type="ChEBI" id="CHEBI:83144"/>
        <dbReference type="ChEBI" id="CHEBI:83145"/>
        <dbReference type="ChEBI" id="CHEBI:456216"/>
        <dbReference type="EC" id="6.3.4.14"/>
    </reaction>
</comment>
<evidence type="ECO:0000256" key="6">
    <source>
        <dbReference type="ARBA" id="ARBA00022723"/>
    </source>
</evidence>
<keyword evidence="8 13" id="KW-0067">ATP-binding</keyword>
<keyword evidence="11 14" id="KW-0092">Biotin</keyword>
<dbReference type="PROSITE" id="PS00866">
    <property type="entry name" value="CPSASE_1"/>
    <property type="match status" value="1"/>
</dbReference>
<evidence type="ECO:0000313" key="18">
    <source>
        <dbReference type="Proteomes" id="UP000188993"/>
    </source>
</evidence>
<dbReference type="GO" id="GO:0006633">
    <property type="term" value="P:fatty acid biosynthetic process"/>
    <property type="evidence" value="ECO:0007669"/>
    <property type="project" value="UniProtKB-KW"/>
</dbReference>
<dbReference type="FunFam" id="3.30.1490.20:FF:000018">
    <property type="entry name" value="Biotin carboxylase"/>
    <property type="match status" value="1"/>
</dbReference>
<dbReference type="EC" id="6.3.4.14" evidence="4 14"/>
<dbReference type="EMBL" id="CP019728">
    <property type="protein sequence ID" value="AQS53281.1"/>
    <property type="molecule type" value="Genomic_DNA"/>
</dbReference>
<dbReference type="KEGG" id="jda:BW727_100888"/>
<keyword evidence="14" id="KW-0275">Fatty acid biosynthesis</keyword>
<evidence type="ECO:0000256" key="7">
    <source>
        <dbReference type="ARBA" id="ARBA00022741"/>
    </source>
</evidence>
<dbReference type="UniPathway" id="UPA00655">
    <property type="reaction ID" value="UER00711"/>
</dbReference>
<dbReference type="GO" id="GO:0046872">
    <property type="term" value="F:metal ion binding"/>
    <property type="evidence" value="ECO:0007669"/>
    <property type="project" value="UniProtKB-KW"/>
</dbReference>
<comment type="function">
    <text evidence="1 14">This protein is a component of the acetyl coenzyme A carboxylase complex; first, biotin carboxylase catalyzes the carboxylation of the carrier protein and then the transcarboxylase transfers the carboxyl group to form malonyl-CoA.</text>
</comment>
<evidence type="ECO:0000256" key="9">
    <source>
        <dbReference type="ARBA" id="ARBA00022842"/>
    </source>
</evidence>
<evidence type="ECO:0000256" key="4">
    <source>
        <dbReference type="ARBA" id="ARBA00013263"/>
    </source>
</evidence>
<evidence type="ECO:0000256" key="1">
    <source>
        <dbReference type="ARBA" id="ARBA00003761"/>
    </source>
</evidence>
<dbReference type="InterPro" id="IPR011764">
    <property type="entry name" value="Biotin_carboxylation_dom"/>
</dbReference>
<dbReference type="NCBIfam" id="NF006367">
    <property type="entry name" value="PRK08591.1"/>
    <property type="match status" value="1"/>
</dbReference>
<protein>
    <recommendedName>
        <fullName evidence="4 14">Biotin carboxylase</fullName>
        <ecNumber evidence="4 14">6.3.4.14</ecNumber>
    </recommendedName>
    <alternativeName>
        <fullName evidence="14">Acetyl-coenzyme A carboxylase biotin carboxylase subunit A</fullName>
    </alternativeName>
</protein>
<evidence type="ECO:0000256" key="11">
    <source>
        <dbReference type="ARBA" id="ARBA00023267"/>
    </source>
</evidence>
<dbReference type="PROSITE" id="PS00867">
    <property type="entry name" value="CPSASE_2"/>
    <property type="match status" value="1"/>
</dbReference>
<keyword evidence="10" id="KW-0464">Manganese</keyword>
<keyword evidence="14" id="KW-0276">Fatty acid metabolism</keyword>
<dbReference type="InterPro" id="IPR011761">
    <property type="entry name" value="ATP-grasp"/>
</dbReference>
<dbReference type="PROSITE" id="PS50979">
    <property type="entry name" value="BC"/>
    <property type="match status" value="1"/>
</dbReference>
<feature type="domain" description="Biotin carboxylation" evidence="16">
    <location>
        <begin position="1"/>
        <end position="447"/>
    </location>
</feature>
<dbReference type="Pfam" id="PF00289">
    <property type="entry name" value="Biotin_carb_N"/>
    <property type="match status" value="1"/>
</dbReference>
<gene>
    <name evidence="17" type="primary">accC</name>
    <name evidence="17" type="ORF">BW727_100888</name>
</gene>
<evidence type="ECO:0000256" key="2">
    <source>
        <dbReference type="ARBA" id="ARBA00004956"/>
    </source>
</evidence>
<dbReference type="NCBIfam" id="NF004085">
    <property type="entry name" value="PRK05586.1"/>
    <property type="match status" value="1"/>
</dbReference>
<evidence type="ECO:0000313" key="17">
    <source>
        <dbReference type="EMBL" id="AQS53281.1"/>
    </source>
</evidence>
<evidence type="ECO:0000256" key="5">
    <source>
        <dbReference type="ARBA" id="ARBA00022598"/>
    </source>
</evidence>
<proteinExistence type="predicted"/>
<feature type="domain" description="ATP-grasp" evidence="15">
    <location>
        <begin position="120"/>
        <end position="317"/>
    </location>
</feature>
<dbReference type="InterPro" id="IPR011054">
    <property type="entry name" value="Rudment_hybrid_motif"/>
</dbReference>
<evidence type="ECO:0000256" key="14">
    <source>
        <dbReference type="RuleBase" id="RU365063"/>
    </source>
</evidence>
<dbReference type="Gene3D" id="3.30.470.20">
    <property type="entry name" value="ATP-grasp fold, B domain"/>
    <property type="match status" value="1"/>
</dbReference>
<comment type="pathway">
    <text evidence="2 14">Lipid metabolism; malonyl-CoA biosynthesis; malonyl-CoA from acetyl-CoA: step 1/1.</text>
</comment>
<keyword evidence="6" id="KW-0479">Metal-binding</keyword>
<dbReference type="InterPro" id="IPR005482">
    <property type="entry name" value="Biotin_COase_C"/>
</dbReference>
<dbReference type="GO" id="GO:0004075">
    <property type="term" value="F:biotin carboxylase activity"/>
    <property type="evidence" value="ECO:0007669"/>
    <property type="project" value="UniProtKB-EC"/>
</dbReference>
<dbReference type="SMART" id="SM00878">
    <property type="entry name" value="Biotin_carb_C"/>
    <property type="match status" value="1"/>
</dbReference>
<dbReference type="AlphaFoldDB" id="A0A1S6INZ9"/>
<keyword evidence="5 14" id="KW-0436">Ligase</keyword>
<name>A0A1S6INZ9_9LACT</name>
<dbReference type="PANTHER" id="PTHR48095">
    <property type="entry name" value="PYRUVATE CARBOXYLASE SUBUNIT A"/>
    <property type="match status" value="1"/>
</dbReference>
<dbReference type="Pfam" id="PF02786">
    <property type="entry name" value="CPSase_L_D2"/>
    <property type="match status" value="1"/>
</dbReference>
<dbReference type="InterPro" id="IPR005481">
    <property type="entry name" value="BC-like_N"/>
</dbReference>
<dbReference type="InterPro" id="IPR016185">
    <property type="entry name" value="PreATP-grasp_dom_sf"/>
</dbReference>
<evidence type="ECO:0000256" key="12">
    <source>
        <dbReference type="ARBA" id="ARBA00048600"/>
    </source>
</evidence>
<evidence type="ECO:0000259" key="16">
    <source>
        <dbReference type="PROSITE" id="PS50979"/>
    </source>
</evidence>